<name>A0A517N781_9BACT</name>
<comment type="similarity">
    <text evidence="1">Belongs to the ribosome association toxin RatA family.</text>
</comment>
<evidence type="ECO:0000256" key="2">
    <source>
        <dbReference type="ARBA" id="ARBA00009353"/>
    </source>
</evidence>
<organism evidence="6 7">
    <name type="scientific">Rubripirellula lacrimiformis</name>
    <dbReference type="NCBI Taxonomy" id="1930273"/>
    <lineage>
        <taxon>Bacteria</taxon>
        <taxon>Pseudomonadati</taxon>
        <taxon>Planctomycetota</taxon>
        <taxon>Planctomycetia</taxon>
        <taxon>Pirellulales</taxon>
        <taxon>Pirellulaceae</taxon>
        <taxon>Rubripirellula</taxon>
    </lineage>
</organism>
<dbReference type="RefSeq" id="WP_145168780.1">
    <property type="nucleotide sequence ID" value="NZ_CP036525.1"/>
</dbReference>
<dbReference type="InterPro" id="IPR005031">
    <property type="entry name" value="COQ10_START"/>
</dbReference>
<evidence type="ECO:0000259" key="3">
    <source>
        <dbReference type="Pfam" id="PF01370"/>
    </source>
</evidence>
<dbReference type="Pfam" id="PF08338">
    <property type="entry name" value="DUF1731"/>
    <property type="match status" value="1"/>
</dbReference>
<dbReference type="Pfam" id="PF01370">
    <property type="entry name" value="Epimerase"/>
    <property type="match status" value="1"/>
</dbReference>
<evidence type="ECO:0000256" key="1">
    <source>
        <dbReference type="ARBA" id="ARBA00008918"/>
    </source>
</evidence>
<dbReference type="InterPro" id="IPR036291">
    <property type="entry name" value="NAD(P)-bd_dom_sf"/>
</dbReference>
<sequence length="460" mass="49788">MSSTQEFVAQVSLPCAVEDAFAYHDRPGALARLIPPWESVELEHSDDSLAVGSRVTLTTKFAGIPLRWHAQHTLYDPPRQFADTQLSGPFAAWDHSHQFTASGDQSILRDSISYRIPAGSVGRLMTSGLVRKKIQRMFAYRHRLTHDDLQLQADRPAPAMTVAISGSTGMVGSQLSALLGVLGHRTRAIVRSADGSEDQIAAWSGDSEVQKLDGVDAVVHLAGKPIADCRWTDSVKQQIRDSRVIKTRQLCQSLAGLKNKPKVLICASATGIYGDRGDDVLTESSAPDTSFLADVAKQWEQACQAAVDAGIRVVHVRFGIILSPQGGALAKSLLPAKFAGGSLGSGQQWWSWIALDDAVGSIYHAITDPEINGAVNVVSPHPIRNVDFAKTLGRVLGRPALFPAPAFALRLALGEMADALLLASARVKPTKLESAGYRFRFTDLESFLRYALGKDLQYDD</sequence>
<feature type="domain" description="Coenzyme Q-binding protein COQ10 START" evidence="4">
    <location>
        <begin position="16"/>
        <end position="138"/>
    </location>
</feature>
<evidence type="ECO:0000313" key="7">
    <source>
        <dbReference type="Proteomes" id="UP000318538"/>
    </source>
</evidence>
<dbReference type="EMBL" id="CP036525">
    <property type="protein sequence ID" value="QDT03004.1"/>
    <property type="molecule type" value="Genomic_DNA"/>
</dbReference>
<dbReference type="InterPro" id="IPR013549">
    <property type="entry name" value="DUF1731"/>
</dbReference>
<dbReference type="InterPro" id="IPR010099">
    <property type="entry name" value="SDR39U1"/>
</dbReference>
<comment type="similarity">
    <text evidence="2">Belongs to the NAD(P)-dependent epimerase/dehydratase family. SDR39U1 subfamily.</text>
</comment>
<feature type="domain" description="NAD-dependent epimerase/dehydratase" evidence="3">
    <location>
        <begin position="163"/>
        <end position="376"/>
    </location>
</feature>
<dbReference type="Pfam" id="PF03364">
    <property type="entry name" value="Polyketide_cyc"/>
    <property type="match status" value="1"/>
</dbReference>
<keyword evidence="7" id="KW-1185">Reference proteome</keyword>
<dbReference type="PANTHER" id="PTHR11092">
    <property type="entry name" value="SUGAR NUCLEOTIDE EPIMERASE RELATED"/>
    <property type="match status" value="1"/>
</dbReference>
<dbReference type="Proteomes" id="UP000318538">
    <property type="component" value="Chromosome"/>
</dbReference>
<dbReference type="Gene3D" id="3.30.530.20">
    <property type="match status" value="1"/>
</dbReference>
<dbReference type="InterPro" id="IPR001509">
    <property type="entry name" value="Epimerase_deHydtase"/>
</dbReference>
<accession>A0A517N781</accession>
<reference evidence="6 7" key="1">
    <citation type="submission" date="2019-02" db="EMBL/GenBank/DDBJ databases">
        <title>Deep-cultivation of Planctomycetes and their phenomic and genomic characterization uncovers novel biology.</title>
        <authorList>
            <person name="Wiegand S."/>
            <person name="Jogler M."/>
            <person name="Boedeker C."/>
            <person name="Pinto D."/>
            <person name="Vollmers J."/>
            <person name="Rivas-Marin E."/>
            <person name="Kohn T."/>
            <person name="Peeters S.H."/>
            <person name="Heuer A."/>
            <person name="Rast P."/>
            <person name="Oberbeckmann S."/>
            <person name="Bunk B."/>
            <person name="Jeske O."/>
            <person name="Meyerdierks A."/>
            <person name="Storesund J.E."/>
            <person name="Kallscheuer N."/>
            <person name="Luecker S."/>
            <person name="Lage O.M."/>
            <person name="Pohl T."/>
            <person name="Merkel B.J."/>
            <person name="Hornburger P."/>
            <person name="Mueller R.-W."/>
            <person name="Bruemmer F."/>
            <person name="Labrenz M."/>
            <person name="Spormann A.M."/>
            <person name="Op den Camp H."/>
            <person name="Overmann J."/>
            <person name="Amann R."/>
            <person name="Jetten M.S.M."/>
            <person name="Mascher T."/>
            <person name="Medema M.H."/>
            <person name="Devos D.P."/>
            <person name="Kaster A.-K."/>
            <person name="Ovreas L."/>
            <person name="Rohde M."/>
            <person name="Galperin M.Y."/>
            <person name="Jogler C."/>
        </authorList>
    </citation>
    <scope>NUCLEOTIDE SEQUENCE [LARGE SCALE GENOMIC DNA]</scope>
    <source>
        <strain evidence="6 7">K22_7</strain>
    </source>
</reference>
<dbReference type="SUPFAM" id="SSF51735">
    <property type="entry name" value="NAD(P)-binding Rossmann-fold domains"/>
    <property type="match status" value="1"/>
</dbReference>
<dbReference type="KEGG" id="rlc:K227x_13830"/>
<dbReference type="NCBIfam" id="TIGR01777">
    <property type="entry name" value="yfcH"/>
    <property type="match status" value="1"/>
</dbReference>
<gene>
    <name evidence="6" type="ORF">K227x_13830</name>
</gene>
<protein>
    <submittedName>
        <fullName evidence="6">Epimerase family protein</fullName>
    </submittedName>
</protein>
<dbReference type="PANTHER" id="PTHR11092:SF0">
    <property type="entry name" value="EPIMERASE FAMILY PROTEIN SDR39U1"/>
    <property type="match status" value="1"/>
</dbReference>
<dbReference type="CDD" id="cd07820">
    <property type="entry name" value="SRPBCC_3"/>
    <property type="match status" value="1"/>
</dbReference>
<evidence type="ECO:0000259" key="4">
    <source>
        <dbReference type="Pfam" id="PF03364"/>
    </source>
</evidence>
<dbReference type="Gene3D" id="3.40.50.720">
    <property type="entry name" value="NAD(P)-binding Rossmann-like Domain"/>
    <property type="match status" value="1"/>
</dbReference>
<dbReference type="AlphaFoldDB" id="A0A517N781"/>
<dbReference type="CDD" id="cd05242">
    <property type="entry name" value="SDR_a8"/>
    <property type="match status" value="1"/>
</dbReference>
<feature type="domain" description="DUF1731" evidence="5">
    <location>
        <begin position="404"/>
        <end position="449"/>
    </location>
</feature>
<dbReference type="SUPFAM" id="SSF55961">
    <property type="entry name" value="Bet v1-like"/>
    <property type="match status" value="1"/>
</dbReference>
<dbReference type="OrthoDB" id="9801773at2"/>
<proteinExistence type="inferred from homology"/>
<evidence type="ECO:0000259" key="5">
    <source>
        <dbReference type="Pfam" id="PF08338"/>
    </source>
</evidence>
<dbReference type="InterPro" id="IPR023393">
    <property type="entry name" value="START-like_dom_sf"/>
</dbReference>
<evidence type="ECO:0000313" key="6">
    <source>
        <dbReference type="EMBL" id="QDT03004.1"/>
    </source>
</evidence>